<protein>
    <submittedName>
        <fullName evidence="4">Nucleoside hydrolase</fullName>
    </submittedName>
</protein>
<evidence type="ECO:0000256" key="1">
    <source>
        <dbReference type="ARBA" id="ARBA00022801"/>
    </source>
</evidence>
<proteinExistence type="predicted"/>
<dbReference type="InterPro" id="IPR036452">
    <property type="entry name" value="Ribo_hydro-like"/>
</dbReference>
<dbReference type="Proteomes" id="UP001589896">
    <property type="component" value="Unassembled WGS sequence"/>
</dbReference>
<gene>
    <name evidence="4" type="ORF">ACFFGH_21905</name>
</gene>
<comment type="caution">
    <text evidence="4">The sequence shown here is derived from an EMBL/GenBank/DDBJ whole genome shotgun (WGS) entry which is preliminary data.</text>
</comment>
<feature type="domain" description="Inosine/uridine-preferring nucleoside hydrolase" evidence="3">
    <location>
        <begin position="3"/>
        <end position="268"/>
    </location>
</feature>
<dbReference type="PANTHER" id="PTHR12304">
    <property type="entry name" value="INOSINE-URIDINE PREFERRING NUCLEOSIDE HYDROLASE"/>
    <property type="match status" value="1"/>
</dbReference>
<dbReference type="Pfam" id="PF01156">
    <property type="entry name" value="IU_nuc_hydro"/>
    <property type="match status" value="1"/>
</dbReference>
<name>A0ABV6RU28_9GAMM</name>
<dbReference type="PANTHER" id="PTHR12304:SF4">
    <property type="entry name" value="URIDINE NUCLEOSIDASE"/>
    <property type="match status" value="1"/>
</dbReference>
<reference evidence="4 5" key="1">
    <citation type="submission" date="2024-09" db="EMBL/GenBank/DDBJ databases">
        <authorList>
            <person name="Sun Q."/>
            <person name="Mori K."/>
        </authorList>
    </citation>
    <scope>NUCLEOTIDE SEQUENCE [LARGE SCALE GENOMIC DNA]</scope>
    <source>
        <strain evidence="4 5">KCTC 23076</strain>
    </source>
</reference>
<keyword evidence="1 4" id="KW-0378">Hydrolase</keyword>
<evidence type="ECO:0000313" key="4">
    <source>
        <dbReference type="EMBL" id="MFC0680496.1"/>
    </source>
</evidence>
<dbReference type="SUPFAM" id="SSF53590">
    <property type="entry name" value="Nucleoside hydrolase"/>
    <property type="match status" value="1"/>
</dbReference>
<dbReference type="InterPro" id="IPR023186">
    <property type="entry name" value="IUNH"/>
</dbReference>
<evidence type="ECO:0000259" key="3">
    <source>
        <dbReference type="Pfam" id="PF01156"/>
    </source>
</evidence>
<keyword evidence="2" id="KW-0326">Glycosidase</keyword>
<evidence type="ECO:0000313" key="5">
    <source>
        <dbReference type="Proteomes" id="UP001589896"/>
    </source>
</evidence>
<accession>A0ABV6RU28</accession>
<dbReference type="EMBL" id="JBHLTG010000005">
    <property type="protein sequence ID" value="MFC0680496.1"/>
    <property type="molecule type" value="Genomic_DNA"/>
</dbReference>
<dbReference type="Gene3D" id="3.90.245.10">
    <property type="entry name" value="Ribonucleoside hydrolase-like"/>
    <property type="match status" value="1"/>
</dbReference>
<sequence length="311" mass="32458">MKLVLDTDIGGDFDDANALALLLAAPEPDLVAVTTVGAGASAHRRAQVAKAMLMDAGRGDVPVHAGADSPAVRNEVLDSLSPEHCLNAWEKGLAGMTVEQADAADAVITLAQRHGADLVLLCIGALTNVAEAIRRNPQAMARVGEIVAMSGAFHTQHREANAAIDPEAADTVYRSGIPLRLVGFEEAARARLDLDAYRAAATASPVAAMLAKLAAVYAEAYRTTEVTLCDVTAVAAVLHPEWFTFQSAKVAVELNGSVTRGMTIAEADPFFNRVPSGSAVSIAADGRPDLVLDLFRTRVLTAGPAREEGAT</sequence>
<evidence type="ECO:0000256" key="2">
    <source>
        <dbReference type="ARBA" id="ARBA00023295"/>
    </source>
</evidence>
<organism evidence="4 5">
    <name type="scientific">Lysobacter korlensis</name>
    <dbReference type="NCBI Taxonomy" id="553636"/>
    <lineage>
        <taxon>Bacteria</taxon>
        <taxon>Pseudomonadati</taxon>
        <taxon>Pseudomonadota</taxon>
        <taxon>Gammaproteobacteria</taxon>
        <taxon>Lysobacterales</taxon>
        <taxon>Lysobacteraceae</taxon>
        <taxon>Lysobacter</taxon>
    </lineage>
</organism>
<dbReference type="InterPro" id="IPR001910">
    <property type="entry name" value="Inosine/uridine_hydrolase_dom"/>
</dbReference>
<dbReference type="RefSeq" id="WP_386672283.1">
    <property type="nucleotide sequence ID" value="NZ_JBHLTG010000005.1"/>
</dbReference>
<keyword evidence="5" id="KW-1185">Reference proteome</keyword>
<dbReference type="GO" id="GO:0016787">
    <property type="term" value="F:hydrolase activity"/>
    <property type="evidence" value="ECO:0007669"/>
    <property type="project" value="UniProtKB-KW"/>
</dbReference>